<reference evidence="1" key="1">
    <citation type="submission" date="2014-05" db="EMBL/GenBank/DDBJ databases">
        <authorList>
            <person name="Chronopoulou M."/>
        </authorList>
    </citation>
    <scope>NUCLEOTIDE SEQUENCE</scope>
    <source>
        <tissue evidence="1">Whole organism</tissue>
    </source>
</reference>
<protein>
    <submittedName>
        <fullName evidence="1">Uncharacterized protein</fullName>
    </submittedName>
</protein>
<dbReference type="EMBL" id="HACA01033711">
    <property type="protein sequence ID" value="CDW51073.1"/>
    <property type="molecule type" value="Transcribed_RNA"/>
</dbReference>
<organism evidence="1">
    <name type="scientific">Lepeophtheirus salmonis</name>
    <name type="common">Salmon louse</name>
    <name type="synonym">Caligus salmonis</name>
    <dbReference type="NCBI Taxonomy" id="72036"/>
    <lineage>
        <taxon>Eukaryota</taxon>
        <taxon>Metazoa</taxon>
        <taxon>Ecdysozoa</taxon>
        <taxon>Arthropoda</taxon>
        <taxon>Crustacea</taxon>
        <taxon>Multicrustacea</taxon>
        <taxon>Hexanauplia</taxon>
        <taxon>Copepoda</taxon>
        <taxon>Siphonostomatoida</taxon>
        <taxon>Caligidae</taxon>
        <taxon>Lepeophtheirus</taxon>
    </lineage>
</organism>
<dbReference type="AlphaFoldDB" id="A0A0K2VKS4"/>
<name>A0A0K2VKS4_LEPSM</name>
<accession>A0A0K2VKS4</accession>
<proteinExistence type="predicted"/>
<sequence>MNLEKHKHYERDLLDNLEKHKHYERDLLD</sequence>
<evidence type="ECO:0000313" key="1">
    <source>
        <dbReference type="EMBL" id="CDW51073.1"/>
    </source>
</evidence>